<accession>D7E2F0</accession>
<evidence type="ECO:0000313" key="1">
    <source>
        <dbReference type="EMBL" id="ADI64972.1"/>
    </source>
</evidence>
<dbReference type="AlphaFoldDB" id="D7E2F0"/>
<gene>
    <name evidence="1" type="ordered locus">Aazo_3293</name>
</gene>
<proteinExistence type="predicted"/>
<dbReference type="Proteomes" id="UP000001511">
    <property type="component" value="Chromosome"/>
</dbReference>
<dbReference type="KEGG" id="naz:Aazo_3293"/>
<protein>
    <submittedName>
        <fullName evidence="1">Uncharacterized protein</fullName>
    </submittedName>
</protein>
<dbReference type="InterPro" id="IPR043519">
    <property type="entry name" value="NT_sf"/>
</dbReference>
<reference evidence="1 2" key="1">
    <citation type="journal article" date="2010" name="PLoS ONE">
        <title>Genome erosion in a nitrogen-fixing vertically transmitted endosymbiotic multicellular cyanobacterium.</title>
        <authorList>
            <person name="Ran L."/>
            <person name="Larsson J."/>
            <person name="Vigil-Stenman T."/>
            <person name="Nylander J.A."/>
            <person name="Ininbergs K."/>
            <person name="Zheng W.W."/>
            <person name="Lapidus A."/>
            <person name="Lowry S."/>
            <person name="Haselkorn R."/>
            <person name="Bergman B."/>
        </authorList>
    </citation>
    <scope>NUCLEOTIDE SEQUENCE [LARGE SCALE GENOMIC DNA]</scope>
    <source>
        <strain evidence="1 2">0708</strain>
    </source>
</reference>
<dbReference type="HOGENOM" id="CLU_2194212_0_0_3"/>
<dbReference type="RefSeq" id="WP_013191986.1">
    <property type="nucleotide sequence ID" value="NC_014248.1"/>
</dbReference>
<organism evidence="1 2">
    <name type="scientific">Nostoc azollae (strain 0708)</name>
    <name type="common">Anabaena azollae (strain 0708)</name>
    <dbReference type="NCBI Taxonomy" id="551115"/>
    <lineage>
        <taxon>Bacteria</taxon>
        <taxon>Bacillati</taxon>
        <taxon>Cyanobacteriota</taxon>
        <taxon>Cyanophyceae</taxon>
        <taxon>Nostocales</taxon>
        <taxon>Nostocaceae</taxon>
        <taxon>Trichormus</taxon>
    </lineage>
</organism>
<sequence>MWIQDSISLAGELHQIFEPINIRYCVSDCVAISIHGEPCSTRDLDLVIEITPNQIGSLVKALEASGHYCPAGAVEDLQHGYGNMLNITHTETIANADIYITDNSPFAF</sequence>
<dbReference type="SUPFAM" id="SSF81301">
    <property type="entry name" value="Nucleotidyltransferase"/>
    <property type="match status" value="1"/>
</dbReference>
<dbReference type="STRING" id="551115.Aazo_3293"/>
<evidence type="ECO:0000313" key="2">
    <source>
        <dbReference type="Proteomes" id="UP000001511"/>
    </source>
</evidence>
<name>D7E2F0_NOSA0</name>
<dbReference type="eggNOG" id="ENOG502Z98B">
    <property type="taxonomic scope" value="Bacteria"/>
</dbReference>
<keyword evidence="2" id="KW-1185">Reference proteome</keyword>
<dbReference type="EMBL" id="CP002059">
    <property type="protein sequence ID" value="ADI64972.1"/>
    <property type="molecule type" value="Genomic_DNA"/>
</dbReference>